<dbReference type="Proteomes" id="UP000827176">
    <property type="component" value="Segment"/>
</dbReference>
<dbReference type="GO" id="GO:0008168">
    <property type="term" value="F:methyltransferase activity"/>
    <property type="evidence" value="ECO:0007669"/>
    <property type="project" value="UniProtKB-KW"/>
</dbReference>
<dbReference type="InterPro" id="IPR029063">
    <property type="entry name" value="SAM-dependent_MTases_sf"/>
</dbReference>
<evidence type="ECO:0000313" key="1">
    <source>
        <dbReference type="EMBL" id="UBF23495.1"/>
    </source>
</evidence>
<dbReference type="Gene3D" id="3.40.50.150">
    <property type="entry name" value="Vaccinia Virus protein VP39"/>
    <property type="match status" value="1"/>
</dbReference>
<accession>A0AAE8Y0B6</accession>
<protein>
    <submittedName>
        <fullName evidence="1">N6-adenine methyltransferase</fullName>
    </submittedName>
</protein>
<reference evidence="1" key="1">
    <citation type="submission" date="2021-05" db="EMBL/GenBank/DDBJ databases">
        <title>Diversity, taxonomy and evolution of archaeal viruses of the class Caudoviricetes.</title>
        <authorList>
            <person name="Liu Y."/>
            <person name="Demina T.A."/>
            <person name="Roux S."/>
            <person name="Aiewsakun P."/>
            <person name="Kazlauskas D."/>
            <person name="Simmonds P."/>
            <person name="Prangishvili D."/>
            <person name="Oksanen H.M."/>
            <person name="Krupovic M."/>
        </authorList>
    </citation>
    <scope>NUCLEOTIDE SEQUENCE</scope>
    <source>
        <strain evidence="1">HRTV-28/28</strain>
    </source>
</reference>
<keyword evidence="2" id="KW-1185">Reference proteome</keyword>
<proteinExistence type="predicted"/>
<gene>
    <name evidence="1" type="ORF">HRTV-28_gp57</name>
</gene>
<keyword evidence="1" id="KW-0489">Methyltransferase</keyword>
<sequence length="165" mass="18707">MSDVLDATTGGKHIWHGGSKDADRVVFADRRAVPKNELDEQPNWSVAPDVQADYRELPFQSASFDLVCFDPPHRVSDGGMETISGIIEMKYGALHAETWQADLRAAFDELWRVLRPGGTLTMKWNDAMRESGNVLEQLPETPLYGTNTAKTDTETKWWVFHKERE</sequence>
<dbReference type="GO" id="GO:0032259">
    <property type="term" value="P:methylation"/>
    <property type="evidence" value="ECO:0007669"/>
    <property type="project" value="UniProtKB-KW"/>
</dbReference>
<dbReference type="SUPFAM" id="SSF53335">
    <property type="entry name" value="S-adenosyl-L-methionine-dependent methyltransferases"/>
    <property type="match status" value="1"/>
</dbReference>
<organism evidence="1 2">
    <name type="scientific">Halorubrum tailed virus 28</name>
    <dbReference type="NCBI Taxonomy" id="2878009"/>
    <lineage>
        <taxon>Viruses</taxon>
        <taxon>Duplodnaviria</taxon>
        <taxon>Heunggongvirae</taxon>
        <taxon>Uroviricota</taxon>
        <taxon>Caudoviricetes</taxon>
        <taxon>Suolaviridae</taxon>
        <taxon>Pormufvirus</taxon>
        <taxon>Pormufvirus salinum</taxon>
        <taxon>Pormufvirus HRTV28</taxon>
    </lineage>
</organism>
<dbReference type="CDD" id="cd02440">
    <property type="entry name" value="AdoMet_MTases"/>
    <property type="match status" value="1"/>
</dbReference>
<dbReference type="EMBL" id="MZ334528">
    <property type="protein sequence ID" value="UBF23495.1"/>
    <property type="molecule type" value="Genomic_DNA"/>
</dbReference>
<evidence type="ECO:0000313" key="2">
    <source>
        <dbReference type="Proteomes" id="UP000827176"/>
    </source>
</evidence>
<keyword evidence="1" id="KW-0808">Transferase</keyword>
<name>A0AAE8Y0B6_9CAUD</name>